<sequence length="71" mass="7847">MDLGIAGCSQLYTLSLYGGFNPEEVDSILQLEKLGLGSATMLALGYRDQQADPMVYAPKVRRPMEELLVRI</sequence>
<keyword evidence="1" id="KW-0560">Oxidoreductase</keyword>
<dbReference type="GO" id="GO:0004155">
    <property type="term" value="F:6,7-dihydropteridine reductase activity"/>
    <property type="evidence" value="ECO:0007669"/>
    <property type="project" value="UniProtKB-EC"/>
</dbReference>
<dbReference type="STRING" id="1232681.ADIS_3333"/>
<evidence type="ECO:0000313" key="1">
    <source>
        <dbReference type="EMBL" id="EON76205.1"/>
    </source>
</evidence>
<keyword evidence="2" id="KW-1185">Reference proteome</keyword>
<evidence type="ECO:0000313" key="2">
    <source>
        <dbReference type="Proteomes" id="UP000013909"/>
    </source>
</evidence>
<dbReference type="AlphaFoldDB" id="R7ZQ12"/>
<dbReference type="EC" id="1.-.-.-" evidence="1"/>
<reference evidence="1 2" key="1">
    <citation type="submission" date="2013-02" db="EMBL/GenBank/DDBJ databases">
        <title>A novel strain isolated from Lonar lake, Maharashtra, India.</title>
        <authorList>
            <person name="Singh A."/>
        </authorList>
    </citation>
    <scope>NUCLEOTIDE SEQUENCE [LARGE SCALE GENOMIC DNA]</scope>
    <source>
        <strain evidence="1 2">AK24</strain>
    </source>
</reference>
<dbReference type="SUPFAM" id="SSF55469">
    <property type="entry name" value="FMN-dependent nitroreductase-like"/>
    <property type="match status" value="1"/>
</dbReference>
<dbReference type="Proteomes" id="UP000013909">
    <property type="component" value="Unassembled WGS sequence"/>
</dbReference>
<organism evidence="1 2">
    <name type="scientific">Lunatimonas lonarensis</name>
    <dbReference type="NCBI Taxonomy" id="1232681"/>
    <lineage>
        <taxon>Bacteria</taxon>
        <taxon>Pseudomonadati</taxon>
        <taxon>Bacteroidota</taxon>
        <taxon>Cytophagia</taxon>
        <taxon>Cytophagales</taxon>
        <taxon>Cyclobacteriaceae</taxon>
    </lineage>
</organism>
<dbReference type="EMBL" id="AQHR01000088">
    <property type="protein sequence ID" value="EON76205.1"/>
    <property type="molecule type" value="Genomic_DNA"/>
</dbReference>
<gene>
    <name evidence="1" type="ORF">ADIS_3333</name>
</gene>
<protein>
    <submittedName>
        <fullName evidence="1">Oxygen-insensitive NAD(P)H nitroreductase</fullName>
        <ecNumber evidence="1">1.-.-.-</ecNumber>
        <ecNumber evidence="1">1.5.1.34</ecNumber>
    </submittedName>
</protein>
<name>R7ZQ12_9BACT</name>
<accession>R7ZQ12</accession>
<dbReference type="InterPro" id="IPR000415">
    <property type="entry name" value="Nitroreductase-like"/>
</dbReference>
<dbReference type="EC" id="1.5.1.34" evidence="1"/>
<proteinExistence type="predicted"/>
<dbReference type="Gene3D" id="3.40.109.10">
    <property type="entry name" value="NADH Oxidase"/>
    <property type="match status" value="1"/>
</dbReference>
<comment type="caution">
    <text evidence="1">The sequence shown here is derived from an EMBL/GenBank/DDBJ whole genome shotgun (WGS) entry which is preliminary data.</text>
</comment>